<dbReference type="InterPro" id="IPR015797">
    <property type="entry name" value="NUDIX_hydrolase-like_dom_sf"/>
</dbReference>
<dbReference type="EMBL" id="LLYB01000081">
    <property type="protein sequence ID" value="KRR21281.1"/>
    <property type="molecule type" value="Genomic_DNA"/>
</dbReference>
<name>A0A0R3MMX4_9BRAD</name>
<protein>
    <recommendedName>
        <fullName evidence="3">NUDIX hydrolase</fullName>
    </recommendedName>
</protein>
<sequence length="236" mass="26007">MSGARVPVIHRVRALDLVVEAWTWPFAEARRAEISAHFADKQREKPAMWNGRVLLGRNPVFAGDRLSASYFETDFASFLAWRDWGFPDPSVFNGFGMGAVRCADGAFVLGEMGQHTSNAGRIYFPSGTPDLDDIRDGAVDISGSVARELEEETGLAPGEYDSELHWHCVYTGPALAMIRVLTVNMAGDAVRERIERGLAAQDQPELSAIHLVRSPRDLNPAMPRFVTAFLEAQFAA</sequence>
<dbReference type="Proteomes" id="UP000051660">
    <property type="component" value="Unassembled WGS sequence"/>
</dbReference>
<evidence type="ECO:0008006" key="3">
    <source>
        <dbReference type="Google" id="ProtNLM"/>
    </source>
</evidence>
<reference evidence="1 2" key="1">
    <citation type="submission" date="2014-03" db="EMBL/GenBank/DDBJ databases">
        <title>Bradyrhizobium valentinum sp. nov., isolated from effective nodules of Lupinus mariae-josephae, a lupine endemic of basic-lime soils in Eastern Spain.</title>
        <authorList>
            <person name="Duran D."/>
            <person name="Rey L."/>
            <person name="Navarro A."/>
            <person name="Busquets A."/>
            <person name="Imperial J."/>
            <person name="Ruiz-Argueso T."/>
        </authorList>
    </citation>
    <scope>NUCLEOTIDE SEQUENCE [LARGE SCALE GENOMIC DNA]</scope>
    <source>
        <strain evidence="1 2">CCBAU 23086</strain>
    </source>
</reference>
<proteinExistence type="predicted"/>
<accession>A0A0R3MMX4</accession>
<evidence type="ECO:0000313" key="1">
    <source>
        <dbReference type="EMBL" id="KRR21281.1"/>
    </source>
</evidence>
<dbReference type="OrthoDB" id="9806849at2"/>
<gene>
    <name evidence="1" type="ORF">CQ14_06430</name>
</gene>
<evidence type="ECO:0000313" key="2">
    <source>
        <dbReference type="Proteomes" id="UP000051660"/>
    </source>
</evidence>
<dbReference type="AlphaFoldDB" id="A0A0R3MMX4"/>
<organism evidence="1 2">
    <name type="scientific">Bradyrhizobium lablabi</name>
    <dbReference type="NCBI Taxonomy" id="722472"/>
    <lineage>
        <taxon>Bacteria</taxon>
        <taxon>Pseudomonadati</taxon>
        <taxon>Pseudomonadota</taxon>
        <taxon>Alphaproteobacteria</taxon>
        <taxon>Hyphomicrobiales</taxon>
        <taxon>Nitrobacteraceae</taxon>
        <taxon>Bradyrhizobium</taxon>
    </lineage>
</organism>
<dbReference type="RefSeq" id="WP_057859738.1">
    <property type="nucleotide sequence ID" value="NZ_LLYB01000081.1"/>
</dbReference>
<dbReference type="SUPFAM" id="SSF55811">
    <property type="entry name" value="Nudix"/>
    <property type="match status" value="1"/>
</dbReference>
<comment type="caution">
    <text evidence="1">The sequence shown here is derived from an EMBL/GenBank/DDBJ whole genome shotgun (WGS) entry which is preliminary data.</text>
</comment>